<comment type="similarity">
    <text evidence="2">Belongs to the LarC family.</text>
</comment>
<dbReference type="STRING" id="1395513.P343_13735"/>
<keyword evidence="2" id="KW-0456">Lyase</keyword>
<name>V6IUZ8_9BACL</name>
<dbReference type="Gene3D" id="3.30.70.1380">
    <property type="entry name" value="Transcriptional regulatory protein pf0864 domain like"/>
    <property type="match status" value="1"/>
</dbReference>
<dbReference type="eggNOG" id="COG1641">
    <property type="taxonomic scope" value="Bacteria"/>
</dbReference>
<evidence type="ECO:0000256" key="1">
    <source>
        <dbReference type="ARBA" id="ARBA00022596"/>
    </source>
</evidence>
<dbReference type="Gene3D" id="3.10.20.300">
    <property type="entry name" value="mk0293 like domain"/>
    <property type="match status" value="1"/>
</dbReference>
<evidence type="ECO:0000313" key="4">
    <source>
        <dbReference type="Proteomes" id="UP000018296"/>
    </source>
</evidence>
<dbReference type="InterPro" id="IPR002822">
    <property type="entry name" value="Ni_insertion"/>
</dbReference>
<evidence type="ECO:0000313" key="3">
    <source>
        <dbReference type="EMBL" id="EST11018.1"/>
    </source>
</evidence>
<dbReference type="GO" id="GO:0016829">
    <property type="term" value="F:lyase activity"/>
    <property type="evidence" value="ECO:0007669"/>
    <property type="project" value="UniProtKB-UniRule"/>
</dbReference>
<sequence>MQHLKTLYFDCFSGISGDMILGTLIDLGVDPQRLIHELEKLNVKDYRITFSKKLVNGISGSDVAVELTSDHLHTHEHKDKSFDHQHHHSHHGESRNLEDCTRIIASSNLSEWVKKHAVLVFEEVARAEAHVHGKSISEVHFHEIGAIDSIVDIVGTFIGLELLGVEKVYSSALHDGNGFITCAHGTMPVPVPAVAQMLASSERPIPYIQEDVPTELITPTGMAIIKTIAHDFGTLPRMNVQRIGYGTGKRDTGRMNALRGILGELQEECARDQTVLLQANIDNQSGELLGYSMTRLLDKGALDVFYTPIYMKKNRPATMLSVLIKPEDEQKITKIILAETTTLGVRAFRCPRYVMRRDFKSVETKFGAIKIKHSFLNDIEKYTPEYEECASLATKHQVPLREVYDAANYCILNQQWSNISK</sequence>
<keyword evidence="4" id="KW-1185">Reference proteome</keyword>
<dbReference type="AlphaFoldDB" id="V6IUZ8"/>
<dbReference type="PATRIC" id="fig|1395513.3.peg.2782"/>
<dbReference type="GO" id="GO:0051604">
    <property type="term" value="P:protein maturation"/>
    <property type="evidence" value="ECO:0007669"/>
    <property type="project" value="UniProtKB-UniRule"/>
</dbReference>
<comment type="caution">
    <text evidence="3">The sequence shown here is derived from an EMBL/GenBank/DDBJ whole genome shotgun (WGS) entry which is preliminary data.</text>
</comment>
<keyword evidence="1 2" id="KW-0533">Nickel</keyword>
<dbReference type="EMBL" id="AWTC01000014">
    <property type="protein sequence ID" value="EST11018.1"/>
    <property type="molecule type" value="Genomic_DNA"/>
</dbReference>
<dbReference type="Pfam" id="PF01969">
    <property type="entry name" value="Ni_insertion"/>
    <property type="match status" value="1"/>
</dbReference>
<proteinExistence type="inferred from homology"/>
<dbReference type="PANTHER" id="PTHR36566">
    <property type="entry name" value="NICKEL INSERTION PROTEIN-RELATED"/>
    <property type="match status" value="1"/>
</dbReference>
<reference evidence="3 4" key="1">
    <citation type="journal article" date="2013" name="Genome Announc.">
        <title>Genome Sequence of Sporolactobacillus laevolacticus DSM442, an Efficient Polymer-Grade D-Lactate Producer from Agricultural Waste Cottonseed as a Nitrogen Source.</title>
        <authorList>
            <person name="Wang H."/>
            <person name="Wang L."/>
            <person name="Ju J."/>
            <person name="Yu B."/>
            <person name="Ma Y."/>
        </authorList>
    </citation>
    <scope>NUCLEOTIDE SEQUENCE [LARGE SCALE GENOMIC DNA]</scope>
    <source>
        <strain evidence="3 4">DSM 442</strain>
    </source>
</reference>
<comment type="catalytic activity">
    <reaction evidence="2">
        <text>Ni(II)-pyridinium-3,5-bisthiocarboxylate mononucleotide = pyridinium-3,5-bisthiocarboxylate mononucleotide + Ni(2+)</text>
        <dbReference type="Rhea" id="RHEA:54784"/>
        <dbReference type="ChEBI" id="CHEBI:49786"/>
        <dbReference type="ChEBI" id="CHEBI:137372"/>
        <dbReference type="ChEBI" id="CHEBI:137373"/>
        <dbReference type="EC" id="4.99.1.12"/>
    </reaction>
</comment>
<dbReference type="Proteomes" id="UP000018296">
    <property type="component" value="Unassembled WGS sequence"/>
</dbReference>
<evidence type="ECO:0000256" key="2">
    <source>
        <dbReference type="HAMAP-Rule" id="MF_01074"/>
    </source>
</evidence>
<comment type="function">
    <text evidence="2">Involved in the biosynthesis of a nickel-pincer cofactor ((SCS)Ni(II) pincer complex). Binds Ni(2+), and functions in nickel delivery to pyridinium-3,5-bisthiocarboxylic acid mononucleotide (P2TMN), to form the mature cofactor. Is thus probably required for the activation of nickel-pincer cofactor-dependent enzymes.</text>
</comment>
<accession>V6IUZ8</accession>
<dbReference type="GO" id="GO:0016151">
    <property type="term" value="F:nickel cation binding"/>
    <property type="evidence" value="ECO:0007669"/>
    <property type="project" value="UniProtKB-UniRule"/>
</dbReference>
<dbReference type="PANTHER" id="PTHR36566:SF1">
    <property type="entry name" value="PYRIDINIUM-3,5-BISTHIOCARBOXYLIC ACID MONONUCLEOTIDE NICKEL INSERTION PROTEIN"/>
    <property type="match status" value="1"/>
</dbReference>
<dbReference type="EC" id="4.99.1.12" evidence="2"/>
<organism evidence="3 4">
    <name type="scientific">Sporolactobacillus laevolacticus DSM 442</name>
    <dbReference type="NCBI Taxonomy" id="1395513"/>
    <lineage>
        <taxon>Bacteria</taxon>
        <taxon>Bacillati</taxon>
        <taxon>Bacillota</taxon>
        <taxon>Bacilli</taxon>
        <taxon>Bacillales</taxon>
        <taxon>Sporolactobacillaceae</taxon>
        <taxon>Sporolactobacillus</taxon>
    </lineage>
</organism>
<dbReference type="HAMAP" id="MF_01074">
    <property type="entry name" value="LarC"/>
    <property type="match status" value="1"/>
</dbReference>
<protein>
    <recommendedName>
        <fullName evidence="2">Pyridinium-3,5-bisthiocarboxylic acid mononucleotide nickel insertion protein</fullName>
        <shortName evidence="2">P2TMN nickel insertion protein</shortName>
        <ecNumber evidence="2">4.99.1.12</ecNumber>
    </recommendedName>
    <alternativeName>
        <fullName evidence="2">Nickel-pincer cofactor biosynthesis protein LarC</fullName>
    </alternativeName>
</protein>
<dbReference type="NCBIfam" id="TIGR00299">
    <property type="entry name" value="nickel pincer cofactor biosynthesis protein LarC"/>
    <property type="match status" value="1"/>
</dbReference>
<gene>
    <name evidence="2" type="primary">larC</name>
    <name evidence="3" type="ORF">P343_13735</name>
</gene>